<evidence type="ECO:0000313" key="3">
    <source>
        <dbReference type="Proteomes" id="UP001295423"/>
    </source>
</evidence>
<proteinExistence type="predicted"/>
<dbReference type="AlphaFoldDB" id="A0AAD2CY08"/>
<accession>A0AAD2CY08</accession>
<keyword evidence="3" id="KW-1185">Reference proteome</keyword>
<evidence type="ECO:0000256" key="1">
    <source>
        <dbReference type="SAM" id="MobiDB-lite"/>
    </source>
</evidence>
<dbReference type="EMBL" id="CAKOGP040001424">
    <property type="protein sequence ID" value="CAJ1945442.1"/>
    <property type="molecule type" value="Genomic_DNA"/>
</dbReference>
<protein>
    <submittedName>
        <fullName evidence="2">Uncharacterized protein</fullName>
    </submittedName>
</protein>
<feature type="compositionally biased region" description="Low complexity" evidence="1">
    <location>
        <begin position="174"/>
        <end position="189"/>
    </location>
</feature>
<feature type="region of interest" description="Disordered" evidence="1">
    <location>
        <begin position="147"/>
        <end position="199"/>
    </location>
</feature>
<organism evidence="2 3">
    <name type="scientific">Cylindrotheca closterium</name>
    <dbReference type="NCBI Taxonomy" id="2856"/>
    <lineage>
        <taxon>Eukaryota</taxon>
        <taxon>Sar</taxon>
        <taxon>Stramenopiles</taxon>
        <taxon>Ochrophyta</taxon>
        <taxon>Bacillariophyta</taxon>
        <taxon>Bacillariophyceae</taxon>
        <taxon>Bacillariophycidae</taxon>
        <taxon>Bacillariales</taxon>
        <taxon>Bacillariaceae</taxon>
        <taxon>Cylindrotheca</taxon>
    </lineage>
</organism>
<evidence type="ECO:0000313" key="2">
    <source>
        <dbReference type="EMBL" id="CAJ1945442.1"/>
    </source>
</evidence>
<reference evidence="2" key="1">
    <citation type="submission" date="2023-08" db="EMBL/GenBank/DDBJ databases">
        <authorList>
            <person name="Audoor S."/>
            <person name="Bilcke G."/>
        </authorList>
    </citation>
    <scope>NUCLEOTIDE SEQUENCE</scope>
</reference>
<sequence length="392" mass="44229">MPVVLPDNVEDLMREKYLYKAIEKLDLPRESVNFKQVCDENDTVFGKAGSEERTKLQERWYNIKRCNIRSYAAYLQTLGLARSRTTEQLLSDFRTPSPASTVIDNEKGSTRSEKDSSILEALGNLSISTSNKDEPCKAPPQTIFRTTVTNDSSFFPPPAQKMMQSPVPDKKHQSFSSPTPSVDSSSLSSAWTEANHEGSKHNPVVVNLDLNHAEKNFPFVIESPGRKEDPSGRYEHMTIQVQREILPPDIDKYMMWLEENSLEGTQSLLVQEPSLPSTFHQVDKTYKDDSNSDQAKYANQTKKRIDSDPSRQFRYYRIALPAHQIKLDNSIFSNGCHGRVEMGARVVTYKVNNFDIKTMVVEWTIALAGQGIEKLATPKNPISALAGTWASM</sequence>
<dbReference type="Proteomes" id="UP001295423">
    <property type="component" value="Unassembled WGS sequence"/>
</dbReference>
<gene>
    <name evidence="2" type="ORF">CYCCA115_LOCUS9585</name>
</gene>
<comment type="caution">
    <text evidence="2">The sequence shown here is derived from an EMBL/GenBank/DDBJ whole genome shotgun (WGS) entry which is preliminary data.</text>
</comment>
<name>A0AAD2CY08_9STRA</name>